<protein>
    <submittedName>
        <fullName evidence="1">Uncharacterized protein</fullName>
    </submittedName>
</protein>
<accession>A0A5J4SN36</accession>
<comment type="caution">
    <text evidence="1">The sequence shown here is derived from an EMBL/GenBank/DDBJ whole genome shotgun (WGS) entry which is preliminary data.</text>
</comment>
<dbReference type="AlphaFoldDB" id="A0A5J4SN36"/>
<reference evidence="1" key="1">
    <citation type="submission" date="2019-03" db="EMBL/GenBank/DDBJ databases">
        <title>Single cell metagenomics reveals metabolic interactions within the superorganism composed of flagellate Streblomastix strix and complex community of Bacteroidetes bacteria on its surface.</title>
        <authorList>
            <person name="Treitli S.C."/>
            <person name="Kolisko M."/>
            <person name="Husnik F."/>
            <person name="Keeling P."/>
            <person name="Hampl V."/>
        </authorList>
    </citation>
    <scope>NUCLEOTIDE SEQUENCE</scope>
    <source>
        <strain evidence="1">STM</strain>
    </source>
</reference>
<name>A0A5J4SN36_9ZZZZ</name>
<gene>
    <name evidence="1" type="ORF">EZS27_005167</name>
</gene>
<sequence length="43" mass="4902">MNYPRLYPSTQNVFRSPFAEVVKSKIAEVQKRNGVCGCTVNRL</sequence>
<evidence type="ECO:0000313" key="1">
    <source>
        <dbReference type="EMBL" id="KAA6347367.1"/>
    </source>
</evidence>
<organism evidence="1">
    <name type="scientific">termite gut metagenome</name>
    <dbReference type="NCBI Taxonomy" id="433724"/>
    <lineage>
        <taxon>unclassified sequences</taxon>
        <taxon>metagenomes</taxon>
        <taxon>organismal metagenomes</taxon>
    </lineage>
</organism>
<dbReference type="EMBL" id="SNRY01000098">
    <property type="protein sequence ID" value="KAA6347367.1"/>
    <property type="molecule type" value="Genomic_DNA"/>
</dbReference>
<proteinExistence type="predicted"/>